<dbReference type="Pfam" id="PF01135">
    <property type="entry name" value="PCMT"/>
    <property type="match status" value="1"/>
</dbReference>
<evidence type="ECO:0000256" key="11">
    <source>
        <dbReference type="ARBA" id="ARBA00031350"/>
    </source>
</evidence>
<evidence type="ECO:0000256" key="1">
    <source>
        <dbReference type="ARBA" id="ARBA00004496"/>
    </source>
</evidence>
<evidence type="ECO:0000256" key="4">
    <source>
        <dbReference type="ARBA" id="ARBA00013346"/>
    </source>
</evidence>
<reference evidence="12 13" key="1">
    <citation type="journal article" date="2019" name="Int. J. Syst. Evol. Microbiol.">
        <title>The Global Catalogue of Microorganisms (GCM) 10K type strain sequencing project: providing services to taxonomists for standard genome sequencing and annotation.</title>
        <authorList>
            <consortium name="The Broad Institute Genomics Platform"/>
            <consortium name="The Broad Institute Genome Sequencing Center for Infectious Disease"/>
            <person name="Wu L."/>
            <person name="Ma J."/>
        </authorList>
    </citation>
    <scope>NUCLEOTIDE SEQUENCE [LARGE SCALE GENOMIC DNA]</scope>
    <source>
        <strain evidence="12 13">JCM 3325</strain>
    </source>
</reference>
<organism evidence="12 13">
    <name type="scientific">Actinomadura vinacea</name>
    <dbReference type="NCBI Taxonomy" id="115336"/>
    <lineage>
        <taxon>Bacteria</taxon>
        <taxon>Bacillati</taxon>
        <taxon>Actinomycetota</taxon>
        <taxon>Actinomycetes</taxon>
        <taxon>Streptosporangiales</taxon>
        <taxon>Thermomonosporaceae</taxon>
        <taxon>Actinomadura</taxon>
    </lineage>
</organism>
<comment type="caution">
    <text evidence="12">The sequence shown here is derived from an EMBL/GenBank/DDBJ whole genome shotgun (WGS) entry which is preliminary data.</text>
</comment>
<evidence type="ECO:0000256" key="2">
    <source>
        <dbReference type="ARBA" id="ARBA00005369"/>
    </source>
</evidence>
<comment type="subcellular location">
    <subcellularLocation>
        <location evidence="1">Cytoplasm</location>
    </subcellularLocation>
</comment>
<evidence type="ECO:0000256" key="3">
    <source>
        <dbReference type="ARBA" id="ARBA00011890"/>
    </source>
</evidence>
<keyword evidence="13" id="KW-1185">Reference proteome</keyword>
<proteinExistence type="inferred from homology"/>
<evidence type="ECO:0000313" key="13">
    <source>
        <dbReference type="Proteomes" id="UP001501231"/>
    </source>
</evidence>
<evidence type="ECO:0000256" key="9">
    <source>
        <dbReference type="ARBA" id="ARBA00030757"/>
    </source>
</evidence>
<keyword evidence="7" id="KW-0808">Transferase</keyword>
<dbReference type="InterPro" id="IPR000682">
    <property type="entry name" value="PCMT"/>
</dbReference>
<dbReference type="GO" id="GO:0008168">
    <property type="term" value="F:methyltransferase activity"/>
    <property type="evidence" value="ECO:0007669"/>
    <property type="project" value="UniProtKB-KW"/>
</dbReference>
<evidence type="ECO:0000313" key="12">
    <source>
        <dbReference type="EMBL" id="GAA2435678.1"/>
    </source>
</evidence>
<dbReference type="GO" id="GO:0032259">
    <property type="term" value="P:methylation"/>
    <property type="evidence" value="ECO:0007669"/>
    <property type="project" value="UniProtKB-KW"/>
</dbReference>
<evidence type="ECO:0000256" key="6">
    <source>
        <dbReference type="ARBA" id="ARBA00022603"/>
    </source>
</evidence>
<comment type="similarity">
    <text evidence="2">Belongs to the methyltransferase superfamily. L-isoaspartyl/D-aspartyl protein methyltransferase family.</text>
</comment>
<dbReference type="Proteomes" id="UP001501231">
    <property type="component" value="Unassembled WGS sequence"/>
</dbReference>
<dbReference type="EC" id="2.1.1.77" evidence="3"/>
<dbReference type="EMBL" id="BAAARW010000020">
    <property type="protein sequence ID" value="GAA2435678.1"/>
    <property type="molecule type" value="Genomic_DNA"/>
</dbReference>
<protein>
    <recommendedName>
        <fullName evidence="4">Protein-L-isoaspartate O-methyltransferase</fullName>
        <ecNumber evidence="3">2.1.1.77</ecNumber>
    </recommendedName>
    <alternativeName>
        <fullName evidence="11">L-isoaspartyl protein carboxyl methyltransferase</fullName>
    </alternativeName>
    <alternativeName>
        <fullName evidence="9">Protein L-isoaspartyl methyltransferase</fullName>
    </alternativeName>
    <alternativeName>
        <fullName evidence="10">Protein-beta-aspartate methyltransferase</fullName>
    </alternativeName>
</protein>
<dbReference type="CDD" id="cd02440">
    <property type="entry name" value="AdoMet_MTases"/>
    <property type="match status" value="1"/>
</dbReference>
<accession>A0ABN3JNJ0</accession>
<keyword evidence="6 12" id="KW-0489">Methyltransferase</keyword>
<dbReference type="PANTHER" id="PTHR11579">
    <property type="entry name" value="PROTEIN-L-ISOASPARTATE O-METHYLTRANSFERASE"/>
    <property type="match status" value="1"/>
</dbReference>
<evidence type="ECO:0000256" key="7">
    <source>
        <dbReference type="ARBA" id="ARBA00022679"/>
    </source>
</evidence>
<evidence type="ECO:0000256" key="10">
    <source>
        <dbReference type="ARBA" id="ARBA00031323"/>
    </source>
</evidence>
<dbReference type="PANTHER" id="PTHR11579:SF0">
    <property type="entry name" value="PROTEIN-L-ISOASPARTATE(D-ASPARTATE) O-METHYLTRANSFERASE"/>
    <property type="match status" value="1"/>
</dbReference>
<keyword evidence="8" id="KW-0949">S-adenosyl-L-methionine</keyword>
<dbReference type="RefSeq" id="WP_344593122.1">
    <property type="nucleotide sequence ID" value="NZ_BAAARW010000020.1"/>
</dbReference>
<dbReference type="InterPro" id="IPR029063">
    <property type="entry name" value="SAM-dependent_MTases_sf"/>
</dbReference>
<sequence length="387" mass="42432">MTAVDDASHHAERLIERLAASGHLKDAYVREAFRDVPRHRFIPHVALACPNDREAHLIDRDGDPRAWWNAVYDDAPIITQLDDGAVDLDTGNGDYTSSCSAPSTVASLLELADLDRDHRVLEIGTGTGWTAALTSHIVGESNVVSIEVDSDVAKQAASNLAAAGYAPKLLVGDGATLHPDGAPFDRVHATCAVSTVPYEWIAQARPGGTVVTPYSPGFGYSHELRLVVKPDGTAIGRFPGFASYMLLRSQRRSGLVSGRRWAEHDITRSTTRTDPRTIAHAPAGADLAMFALTRAHTRTEADADGFTLWVLDPDDADRWTAVTHRPDHDEYEVQQAGNRHLWEEVTSAYFTWVDWGQPDRDRFGMTVAPDGDHLWLDRPGNIISSHH</sequence>
<name>A0ABN3JNJ0_9ACTN</name>
<evidence type="ECO:0000256" key="5">
    <source>
        <dbReference type="ARBA" id="ARBA00022490"/>
    </source>
</evidence>
<keyword evidence="5" id="KW-0963">Cytoplasm</keyword>
<evidence type="ECO:0000256" key="8">
    <source>
        <dbReference type="ARBA" id="ARBA00022691"/>
    </source>
</evidence>
<dbReference type="SUPFAM" id="SSF53335">
    <property type="entry name" value="S-adenosyl-L-methionine-dependent methyltransferases"/>
    <property type="match status" value="1"/>
</dbReference>
<dbReference type="Gene3D" id="3.40.50.150">
    <property type="entry name" value="Vaccinia Virus protein VP39"/>
    <property type="match status" value="1"/>
</dbReference>
<gene>
    <name evidence="12" type="ORF">GCM10010191_57940</name>
</gene>